<name>A0A4S8QVJ6_9HELO</name>
<accession>A0A4S8QVJ6</accession>
<reference evidence="1 2" key="1">
    <citation type="submission" date="2017-12" db="EMBL/GenBank/DDBJ databases">
        <title>Comparative genomics of Botrytis spp.</title>
        <authorList>
            <person name="Valero-Jimenez C.A."/>
            <person name="Tapia P."/>
            <person name="Veloso J."/>
            <person name="Silva-Moreno E."/>
            <person name="Staats M."/>
            <person name="Valdes J.H."/>
            <person name="Van Kan J.A.L."/>
        </authorList>
    </citation>
    <scope>NUCLEOTIDE SEQUENCE [LARGE SCALE GENOMIC DNA]</scope>
    <source>
        <strain evidence="1 2">MUCL435</strain>
    </source>
</reference>
<gene>
    <name evidence="1" type="ORF">BGAL_0247g00080</name>
</gene>
<dbReference type="OrthoDB" id="10485826at2759"/>
<proteinExistence type="predicted"/>
<protein>
    <submittedName>
        <fullName evidence="1">Uncharacterized protein</fullName>
    </submittedName>
</protein>
<sequence>MTLKLKKLKNASAHVASDIEIANATVADITSLIKRATITTLGPITGTNPRNQRRGIPKTETCSYGHALILIPVYGGYFKISDGDVTQRSFLDNFNSRTRQGTEQAGTALGKGCRSWTGFYSMTRETKVVLFCYYAMTLLWDHLIGKDGTAGFGEVVRESNI</sequence>
<keyword evidence="2" id="KW-1185">Reference proteome</keyword>
<dbReference type="AlphaFoldDB" id="A0A4S8QVJ6"/>
<evidence type="ECO:0000313" key="2">
    <source>
        <dbReference type="Proteomes" id="UP000308671"/>
    </source>
</evidence>
<comment type="caution">
    <text evidence="1">The sequence shown here is derived from an EMBL/GenBank/DDBJ whole genome shotgun (WGS) entry which is preliminary data.</text>
</comment>
<dbReference type="Proteomes" id="UP000308671">
    <property type="component" value="Unassembled WGS sequence"/>
</dbReference>
<evidence type="ECO:0000313" key="1">
    <source>
        <dbReference type="EMBL" id="THV48451.1"/>
    </source>
</evidence>
<organism evidence="1 2">
    <name type="scientific">Botrytis galanthina</name>
    <dbReference type="NCBI Taxonomy" id="278940"/>
    <lineage>
        <taxon>Eukaryota</taxon>
        <taxon>Fungi</taxon>
        <taxon>Dikarya</taxon>
        <taxon>Ascomycota</taxon>
        <taxon>Pezizomycotina</taxon>
        <taxon>Leotiomycetes</taxon>
        <taxon>Helotiales</taxon>
        <taxon>Sclerotiniaceae</taxon>
        <taxon>Botrytis</taxon>
    </lineage>
</organism>
<dbReference type="EMBL" id="PQXL01000247">
    <property type="protein sequence ID" value="THV48451.1"/>
    <property type="molecule type" value="Genomic_DNA"/>
</dbReference>